<evidence type="ECO:0000256" key="5">
    <source>
        <dbReference type="SAM" id="MobiDB-lite"/>
    </source>
</evidence>
<gene>
    <name evidence="6" type="ORF">H4W79_000355</name>
</gene>
<keyword evidence="2" id="KW-0812">Transmembrane</keyword>
<feature type="region of interest" description="Disordered" evidence="5">
    <location>
        <begin position="9"/>
        <end position="45"/>
    </location>
</feature>
<dbReference type="EMBL" id="JADBDY010000001">
    <property type="protein sequence ID" value="MBE1456141.1"/>
    <property type="molecule type" value="Genomic_DNA"/>
</dbReference>
<sequence>MPVFHECARLSPGRTRQLPGRTAPPPARGSGSVVRARRPGPDADPWAERPGFLQRMGVGASLSLGTGLAAVGFTGFLAFSALLPSAQPAWGNPLGPAPGQLLAGDDGDAPSEAERVSVDDPLGRNPLYVPGELGEVTCTPPAMDTEDPESMEAFVHAIADCLDQAWGEYFEEAGVPFSSPNRVYWHAEGHSPCGPFPSEGTAAFYCQANQGLYLGVEDIVAASAGNDAPEAYTFLLSHEYGHHVQGQSRILAEFRTLRADSGDETAQELTRRKELQANCLGGVFVGASEESLGYGASERANILDDVGRRSDRSGTSTHGSVENGRLWTAHGLDRVDPASCNTWEAHEELVR</sequence>
<accession>A0ABR9HAT2</accession>
<protein>
    <submittedName>
        <fullName evidence="6">Metalloprotease</fullName>
    </submittedName>
</protein>
<keyword evidence="6" id="KW-0378">Hydrolase</keyword>
<name>A0ABR9HAT2_9ACTN</name>
<dbReference type="Pfam" id="PF04228">
    <property type="entry name" value="Zn_peptidase"/>
    <property type="match status" value="1"/>
</dbReference>
<keyword evidence="6" id="KW-0482">Metalloprotease</keyword>
<dbReference type="GO" id="GO:0008237">
    <property type="term" value="F:metallopeptidase activity"/>
    <property type="evidence" value="ECO:0007669"/>
    <property type="project" value="UniProtKB-KW"/>
</dbReference>
<dbReference type="PANTHER" id="PTHR30168:SF0">
    <property type="entry name" value="INNER MEMBRANE PROTEIN"/>
    <property type="match status" value="1"/>
</dbReference>
<keyword evidence="7" id="KW-1185">Reference proteome</keyword>
<keyword evidence="6" id="KW-0645">Protease</keyword>
<feature type="region of interest" description="Disordered" evidence="5">
    <location>
        <begin position="94"/>
        <end position="124"/>
    </location>
</feature>
<evidence type="ECO:0000313" key="7">
    <source>
        <dbReference type="Proteomes" id="UP000598217"/>
    </source>
</evidence>
<evidence type="ECO:0000256" key="4">
    <source>
        <dbReference type="ARBA" id="ARBA00023136"/>
    </source>
</evidence>
<comment type="subcellular location">
    <subcellularLocation>
        <location evidence="1">Membrane</location>
        <topology evidence="1">Single-pass membrane protein</topology>
    </subcellularLocation>
</comment>
<keyword evidence="4" id="KW-0472">Membrane</keyword>
<dbReference type="PANTHER" id="PTHR30168">
    <property type="entry name" value="PUTATIVE MEMBRANE PROTEIN YPFJ"/>
    <property type="match status" value="1"/>
</dbReference>
<proteinExistence type="predicted"/>
<evidence type="ECO:0000256" key="2">
    <source>
        <dbReference type="ARBA" id="ARBA00022692"/>
    </source>
</evidence>
<dbReference type="InterPro" id="IPR007343">
    <property type="entry name" value="Uncharacterised_pept_Zn_put"/>
</dbReference>
<feature type="compositionally biased region" description="Basic and acidic residues" evidence="5">
    <location>
        <begin position="112"/>
        <end position="122"/>
    </location>
</feature>
<comment type="caution">
    <text evidence="6">The sequence shown here is derived from an EMBL/GenBank/DDBJ whole genome shotgun (WGS) entry which is preliminary data.</text>
</comment>
<keyword evidence="3" id="KW-1133">Transmembrane helix</keyword>
<evidence type="ECO:0000256" key="3">
    <source>
        <dbReference type="ARBA" id="ARBA00022989"/>
    </source>
</evidence>
<evidence type="ECO:0000313" key="6">
    <source>
        <dbReference type="EMBL" id="MBE1456141.1"/>
    </source>
</evidence>
<evidence type="ECO:0000256" key="1">
    <source>
        <dbReference type="ARBA" id="ARBA00004167"/>
    </source>
</evidence>
<reference evidence="6 7" key="1">
    <citation type="submission" date="2020-10" db="EMBL/GenBank/DDBJ databases">
        <title>Sequencing the genomes of 1000 actinobacteria strains.</title>
        <authorList>
            <person name="Klenk H.-P."/>
        </authorList>
    </citation>
    <scope>NUCLEOTIDE SEQUENCE [LARGE SCALE GENOMIC DNA]</scope>
    <source>
        <strain evidence="6 7">DSM 45157</strain>
    </source>
</reference>
<dbReference type="Proteomes" id="UP000598217">
    <property type="component" value="Unassembled WGS sequence"/>
</dbReference>
<organism evidence="6 7">
    <name type="scientific">Nocardiopsis terrae</name>
    <dbReference type="NCBI Taxonomy" id="372655"/>
    <lineage>
        <taxon>Bacteria</taxon>
        <taxon>Bacillati</taxon>
        <taxon>Actinomycetota</taxon>
        <taxon>Actinomycetes</taxon>
        <taxon>Streptosporangiales</taxon>
        <taxon>Nocardiopsidaceae</taxon>
        <taxon>Nocardiopsis</taxon>
    </lineage>
</organism>